<dbReference type="EMBL" id="SRHE01000231">
    <property type="protein sequence ID" value="TWW09583.1"/>
    <property type="molecule type" value="Genomic_DNA"/>
</dbReference>
<accession>A0A5C6M5U8</accession>
<dbReference type="Pfam" id="PF13432">
    <property type="entry name" value="TPR_16"/>
    <property type="match status" value="2"/>
</dbReference>
<dbReference type="Pfam" id="PF13174">
    <property type="entry name" value="TPR_6"/>
    <property type="match status" value="1"/>
</dbReference>
<protein>
    <submittedName>
        <fullName evidence="2">Uncharacterized protein</fullName>
    </submittedName>
</protein>
<gene>
    <name evidence="2" type="ORF">E3A20_12870</name>
</gene>
<dbReference type="PANTHER" id="PTHR12558:SF13">
    <property type="entry name" value="CELL DIVISION CYCLE PROTEIN 27 HOMOLOG"/>
    <property type="match status" value="1"/>
</dbReference>
<feature type="repeat" description="TPR" evidence="1">
    <location>
        <begin position="105"/>
        <end position="138"/>
    </location>
</feature>
<dbReference type="InterPro" id="IPR019734">
    <property type="entry name" value="TPR_rpt"/>
</dbReference>
<keyword evidence="3" id="KW-1185">Reference proteome</keyword>
<dbReference type="InterPro" id="IPR011990">
    <property type="entry name" value="TPR-like_helical_dom_sf"/>
</dbReference>
<evidence type="ECO:0000313" key="2">
    <source>
        <dbReference type="EMBL" id="TWW09583.1"/>
    </source>
</evidence>
<organism evidence="2 3">
    <name type="scientific">Planctomyces bekefii</name>
    <dbReference type="NCBI Taxonomy" id="1653850"/>
    <lineage>
        <taxon>Bacteria</taxon>
        <taxon>Pseudomonadati</taxon>
        <taxon>Planctomycetota</taxon>
        <taxon>Planctomycetia</taxon>
        <taxon>Planctomycetales</taxon>
        <taxon>Planctomycetaceae</taxon>
        <taxon>Planctomyces</taxon>
    </lineage>
</organism>
<reference evidence="2 3" key="2">
    <citation type="submission" date="2019-08" db="EMBL/GenBank/DDBJ databases">
        <authorList>
            <person name="Henke P."/>
        </authorList>
    </citation>
    <scope>NUCLEOTIDE SEQUENCE [LARGE SCALE GENOMIC DNA]</scope>
    <source>
        <strain evidence="2">Phe10_nw2017</strain>
    </source>
</reference>
<dbReference type="Proteomes" id="UP000321083">
    <property type="component" value="Unassembled WGS sequence"/>
</dbReference>
<name>A0A5C6M5U8_9PLAN</name>
<evidence type="ECO:0000256" key="1">
    <source>
        <dbReference type="PROSITE-ProRule" id="PRU00339"/>
    </source>
</evidence>
<dbReference type="PANTHER" id="PTHR12558">
    <property type="entry name" value="CELL DIVISION CYCLE 16,23,27"/>
    <property type="match status" value="1"/>
</dbReference>
<dbReference type="SUPFAM" id="SSF48452">
    <property type="entry name" value="TPR-like"/>
    <property type="match status" value="1"/>
</dbReference>
<keyword evidence="1" id="KW-0802">TPR repeat</keyword>
<sequence length="357" mass="39682">MSQEYSFSLPYSAFDLDLIGLTAADVGSSEFIERVSEFLAGQFATFGGLARIVCNDQSHTIDVRWTRNANFREPRDFALELLRSGKIGEAIPLLWTVHQQQPRDVSVLFNLGVAWSEHGQPDKAIPILRQLLEIEPHHVHGLVALGVALIRIQQAPEGELLLRRALRLEPRNLWALRNLGGCLLQLGRAAEALPVLQTALEIGPQDPQTLLGMGQSLEALNRSDDADDYYQRIIRLGTPEPVVELAKERRSAIAAHRMRSAGELRPDVLMYLTGAVERFADMSLDQIQALGIEIAILGQTGLDINDPEPKYTLRSLPGTFSGLHLCCLMYAAFKKFAPAQDVGIDFSREWMQVNVPK</sequence>
<reference evidence="2 3" key="1">
    <citation type="submission" date="2019-08" db="EMBL/GenBank/DDBJ databases">
        <title>100 year-old enigma solved: identification of Planctomyces bekefii, the type genus and species of the phylum Planctomycetes.</title>
        <authorList>
            <person name="Svetlana D.N."/>
            <person name="Overmann J."/>
        </authorList>
    </citation>
    <scope>NUCLEOTIDE SEQUENCE [LARGE SCALE GENOMIC DNA]</scope>
    <source>
        <strain evidence="2">Phe10_nw2017</strain>
    </source>
</reference>
<comment type="caution">
    <text evidence="2">The sequence shown here is derived from an EMBL/GenBank/DDBJ whole genome shotgun (WGS) entry which is preliminary data.</text>
</comment>
<feature type="repeat" description="TPR" evidence="1">
    <location>
        <begin position="173"/>
        <end position="206"/>
    </location>
</feature>
<dbReference type="Gene3D" id="1.25.40.10">
    <property type="entry name" value="Tetratricopeptide repeat domain"/>
    <property type="match status" value="1"/>
</dbReference>
<proteinExistence type="predicted"/>
<dbReference type="SMART" id="SM00028">
    <property type="entry name" value="TPR"/>
    <property type="match status" value="4"/>
</dbReference>
<evidence type="ECO:0000313" key="3">
    <source>
        <dbReference type="Proteomes" id="UP000321083"/>
    </source>
</evidence>
<dbReference type="AlphaFoldDB" id="A0A5C6M5U8"/>
<dbReference type="PROSITE" id="PS50005">
    <property type="entry name" value="TPR"/>
    <property type="match status" value="2"/>
</dbReference>